<accession>A0A818V7X6</accession>
<reference evidence="2" key="1">
    <citation type="submission" date="2021-02" db="EMBL/GenBank/DDBJ databases">
        <authorList>
            <person name="Nowell W R."/>
        </authorList>
    </citation>
    <scope>NUCLEOTIDE SEQUENCE</scope>
</reference>
<evidence type="ECO:0000313" key="1">
    <source>
        <dbReference type="EMBL" id="CAF1341735.1"/>
    </source>
</evidence>
<dbReference type="Proteomes" id="UP000663881">
    <property type="component" value="Unassembled WGS sequence"/>
</dbReference>
<evidence type="ECO:0000313" key="2">
    <source>
        <dbReference type="EMBL" id="CAF3702493.1"/>
    </source>
</evidence>
<evidence type="ECO:0008006" key="4">
    <source>
        <dbReference type="Google" id="ProtNLM"/>
    </source>
</evidence>
<name>A0A818V7X6_9BILA</name>
<protein>
    <recommendedName>
        <fullName evidence="4">PPPDE domain-containing protein</fullName>
    </recommendedName>
</protein>
<gene>
    <name evidence="2" type="ORF">OKA104_LOCUS12598</name>
    <name evidence="1" type="ORF">VCS650_LOCUS33264</name>
</gene>
<dbReference type="OrthoDB" id="10049203at2759"/>
<dbReference type="AlphaFoldDB" id="A0A818V7X6"/>
<proteinExistence type="predicted"/>
<evidence type="ECO:0000313" key="3">
    <source>
        <dbReference type="Proteomes" id="UP000663881"/>
    </source>
</evidence>
<dbReference type="Proteomes" id="UP000663891">
    <property type="component" value="Unassembled WGS sequence"/>
</dbReference>
<organism evidence="2 3">
    <name type="scientific">Adineta steineri</name>
    <dbReference type="NCBI Taxonomy" id="433720"/>
    <lineage>
        <taxon>Eukaryota</taxon>
        <taxon>Metazoa</taxon>
        <taxon>Spiralia</taxon>
        <taxon>Gnathifera</taxon>
        <taxon>Rotifera</taxon>
        <taxon>Eurotatoria</taxon>
        <taxon>Bdelloidea</taxon>
        <taxon>Adinetida</taxon>
        <taxon>Adinetidae</taxon>
        <taxon>Adineta</taxon>
    </lineage>
</organism>
<dbReference type="EMBL" id="CAJNON010000639">
    <property type="protein sequence ID" value="CAF1341735.1"/>
    <property type="molecule type" value="Genomic_DNA"/>
</dbReference>
<dbReference type="EMBL" id="CAJOAY010000611">
    <property type="protein sequence ID" value="CAF3702493.1"/>
    <property type="molecule type" value="Genomic_DNA"/>
</dbReference>
<comment type="caution">
    <text evidence="2">The sequence shown here is derived from an EMBL/GenBank/DDBJ whole genome shotgun (WGS) entry which is preliminary data.</text>
</comment>
<sequence length="172" mass="19500">MGNGPPKVVNNTDDSPIEVYIVLKKRDGDSYTWDDSVSHHICLLKQPNGKFYYTALFSADGGRKSEKGRLTTRFGEYQFYSTRPIYYRRVGCTRKTLAEIEEFAKKSPFNDTDYNLIFQTCQRYVESCIKFLAIEDPASTSETVASPKATDTNDKVYTALSASDPSDIRLND</sequence>